<protein>
    <submittedName>
        <fullName evidence="1">Uncharacterized protein</fullName>
    </submittedName>
</protein>
<evidence type="ECO:0000313" key="2">
    <source>
        <dbReference type="Proteomes" id="UP000777438"/>
    </source>
</evidence>
<dbReference type="OrthoDB" id="4589291at2759"/>
<keyword evidence="2" id="KW-1185">Reference proteome</keyword>
<gene>
    <name evidence="1" type="ORF">B0T10DRAFT_493651</name>
</gene>
<dbReference type="AlphaFoldDB" id="A0A9P9AL45"/>
<dbReference type="Proteomes" id="UP000777438">
    <property type="component" value="Unassembled WGS sequence"/>
</dbReference>
<organism evidence="1 2">
    <name type="scientific">Thelonectria olida</name>
    <dbReference type="NCBI Taxonomy" id="1576542"/>
    <lineage>
        <taxon>Eukaryota</taxon>
        <taxon>Fungi</taxon>
        <taxon>Dikarya</taxon>
        <taxon>Ascomycota</taxon>
        <taxon>Pezizomycotina</taxon>
        <taxon>Sordariomycetes</taxon>
        <taxon>Hypocreomycetidae</taxon>
        <taxon>Hypocreales</taxon>
        <taxon>Nectriaceae</taxon>
        <taxon>Thelonectria</taxon>
    </lineage>
</organism>
<sequence>MGWTHARGYQLKDVSTNHQWTAKVGVYARGNKELSQFRLSDLALENIRSATALNWARQHVYWFDAREPDGNFNAIYDDRVMEGWWPWPRPKGQEAGPLDAKK</sequence>
<reference evidence="1 2" key="1">
    <citation type="journal article" date="2021" name="Nat. Commun.">
        <title>Genetic determinants of endophytism in the Arabidopsis root mycobiome.</title>
        <authorList>
            <person name="Mesny F."/>
            <person name="Miyauchi S."/>
            <person name="Thiergart T."/>
            <person name="Pickel B."/>
            <person name="Atanasova L."/>
            <person name="Karlsson M."/>
            <person name="Huettel B."/>
            <person name="Barry K.W."/>
            <person name="Haridas S."/>
            <person name="Chen C."/>
            <person name="Bauer D."/>
            <person name="Andreopoulos W."/>
            <person name="Pangilinan J."/>
            <person name="LaButti K."/>
            <person name="Riley R."/>
            <person name="Lipzen A."/>
            <person name="Clum A."/>
            <person name="Drula E."/>
            <person name="Henrissat B."/>
            <person name="Kohler A."/>
            <person name="Grigoriev I.V."/>
            <person name="Martin F.M."/>
            <person name="Hacquard S."/>
        </authorList>
    </citation>
    <scope>NUCLEOTIDE SEQUENCE [LARGE SCALE GENOMIC DNA]</scope>
    <source>
        <strain evidence="1 2">MPI-CAGE-CH-0241</strain>
    </source>
</reference>
<dbReference type="EMBL" id="JAGPYM010000021">
    <property type="protein sequence ID" value="KAH6884125.1"/>
    <property type="molecule type" value="Genomic_DNA"/>
</dbReference>
<name>A0A9P9AL45_9HYPO</name>
<comment type="caution">
    <text evidence="1">The sequence shown here is derived from an EMBL/GenBank/DDBJ whole genome shotgun (WGS) entry which is preliminary data.</text>
</comment>
<accession>A0A9P9AL45</accession>
<evidence type="ECO:0000313" key="1">
    <source>
        <dbReference type="EMBL" id="KAH6884125.1"/>
    </source>
</evidence>
<proteinExistence type="predicted"/>